<dbReference type="AlphaFoldDB" id="A0A024H5D2"/>
<dbReference type="Proteomes" id="UP000035722">
    <property type="component" value="Unassembled WGS sequence"/>
</dbReference>
<dbReference type="Pfam" id="PF12804">
    <property type="entry name" value="NTP_transf_3"/>
    <property type="match status" value="1"/>
</dbReference>
<keyword evidence="1" id="KW-0808">Transferase</keyword>
<gene>
    <name evidence="3" type="primary">mobA</name>
    <name evidence="3" type="ORF">ARTSIC4J27_3367</name>
</gene>
<dbReference type="PANTHER" id="PTHR19136:SF81">
    <property type="entry name" value="MOLYBDENUM COFACTOR GUANYLYLTRANSFERASE"/>
    <property type="match status" value="1"/>
</dbReference>
<dbReference type="InterPro" id="IPR025877">
    <property type="entry name" value="MobA-like_NTP_Trfase"/>
</dbReference>
<name>A0A024H5D2_9MICC</name>
<evidence type="ECO:0000256" key="1">
    <source>
        <dbReference type="ARBA" id="ARBA00022679"/>
    </source>
</evidence>
<dbReference type="GO" id="GO:0016779">
    <property type="term" value="F:nucleotidyltransferase activity"/>
    <property type="evidence" value="ECO:0007669"/>
    <property type="project" value="TreeGrafter"/>
</dbReference>
<organism evidence="3 4">
    <name type="scientific">Pseudarthrobacter siccitolerans</name>
    <dbReference type="NCBI Taxonomy" id="861266"/>
    <lineage>
        <taxon>Bacteria</taxon>
        <taxon>Bacillati</taxon>
        <taxon>Actinomycetota</taxon>
        <taxon>Actinomycetes</taxon>
        <taxon>Micrococcales</taxon>
        <taxon>Micrococcaceae</taxon>
        <taxon>Pseudarthrobacter</taxon>
    </lineage>
</organism>
<evidence type="ECO:0000313" key="3">
    <source>
        <dbReference type="EMBL" id="CCQ47385.1"/>
    </source>
</evidence>
<dbReference type="PANTHER" id="PTHR19136">
    <property type="entry name" value="MOLYBDENUM COFACTOR GUANYLYLTRANSFERASE"/>
    <property type="match status" value="1"/>
</dbReference>
<dbReference type="EMBL" id="CAQI01000049">
    <property type="protein sequence ID" value="CCQ47385.1"/>
    <property type="molecule type" value="Genomic_DNA"/>
</dbReference>
<sequence>MEQNSLDFDALILAGGRSSRLDGVPKQGLVVAGATLLEHSLAACSAASLTAVVGPDPGPLPAGVLACREEPEFAGPAAAVAAGLETLGRAGGGRGFTLVLACDMPRAAGAVQVLAESLAARGNKGDGVMACSEEGTAQMLVGFYRTDGLKKAVQELASREALINGSMRSLLASLDVQLVTVPAGTTDDVDTWDDAAALGVDAGQPDVRQDRRGSS</sequence>
<dbReference type="STRING" id="861266.ARTSIC4J27_3367"/>
<evidence type="ECO:0000259" key="2">
    <source>
        <dbReference type="Pfam" id="PF12804"/>
    </source>
</evidence>
<feature type="domain" description="MobA-like NTP transferase" evidence="2">
    <location>
        <begin position="10"/>
        <end position="173"/>
    </location>
</feature>
<accession>A0A024H5D2</accession>
<evidence type="ECO:0000313" key="4">
    <source>
        <dbReference type="Proteomes" id="UP000035722"/>
    </source>
</evidence>
<dbReference type="InterPro" id="IPR029044">
    <property type="entry name" value="Nucleotide-diphossugar_trans"/>
</dbReference>
<dbReference type="SUPFAM" id="SSF53448">
    <property type="entry name" value="Nucleotide-diphospho-sugar transferases"/>
    <property type="match status" value="1"/>
</dbReference>
<dbReference type="RefSeq" id="WP_235436730.1">
    <property type="nucleotide sequence ID" value="NZ_CAQI01000049.1"/>
</dbReference>
<protein>
    <submittedName>
        <fullName evidence="3">Putative molybdopterin-guanine dinucleotide biosynthesis protein MobA</fullName>
    </submittedName>
</protein>
<reference evidence="4" key="1">
    <citation type="journal article" date="2014" name="Genome Announc.">
        <title>Genome Sequence of Arthrobacter siccitolerans 4J27, a Xeroprotectant-Producing Desiccation-Tolerant Microorganism.</title>
        <authorList>
            <person name="Manzanera M."/>
            <person name="Santa-Cruz-Calvo L."/>
            <person name="Vilchez J.I."/>
            <person name="Garcia-Fontana C."/>
            <person name="Silva-Castro G.A."/>
            <person name="Calvo C."/>
            <person name="Gonzalez-Lopez J."/>
        </authorList>
    </citation>
    <scope>NUCLEOTIDE SEQUENCE [LARGE SCALE GENOMIC DNA]</scope>
    <source>
        <strain evidence="4">4J27</strain>
    </source>
</reference>
<comment type="caution">
    <text evidence="3">The sequence shown here is derived from an EMBL/GenBank/DDBJ whole genome shotgun (WGS) entry which is preliminary data.</text>
</comment>
<dbReference type="Gene3D" id="3.90.550.10">
    <property type="entry name" value="Spore Coat Polysaccharide Biosynthesis Protein SpsA, Chain A"/>
    <property type="match status" value="1"/>
</dbReference>
<proteinExistence type="predicted"/>
<keyword evidence="4" id="KW-1185">Reference proteome</keyword>